<proteinExistence type="predicted"/>
<dbReference type="EMBL" id="JPKZ01001583">
    <property type="protein sequence ID" value="KHN81133.1"/>
    <property type="molecule type" value="Genomic_DNA"/>
</dbReference>
<evidence type="ECO:0000313" key="2">
    <source>
        <dbReference type="Proteomes" id="UP000031036"/>
    </source>
</evidence>
<gene>
    <name evidence="1" type="ORF">Tcan_03645</name>
</gene>
<sequence length="91" mass="10056">MRLRFTTPLSCRRSATLQRDTGKENDEKMTSITSVAKTCQALVVVAWSQLIHTVTTKGHADSASIIYCTYQVKRPLGADCAYITWQSSGNS</sequence>
<protein>
    <submittedName>
        <fullName evidence="1">Uncharacterized protein</fullName>
    </submittedName>
</protein>
<dbReference type="Proteomes" id="UP000031036">
    <property type="component" value="Unassembled WGS sequence"/>
</dbReference>
<accession>A0A0B2VHY5</accession>
<evidence type="ECO:0000313" key="1">
    <source>
        <dbReference type="EMBL" id="KHN81133.1"/>
    </source>
</evidence>
<dbReference type="AlphaFoldDB" id="A0A0B2VHY5"/>
<name>A0A0B2VHY5_TOXCA</name>
<reference evidence="1 2" key="1">
    <citation type="submission" date="2014-11" db="EMBL/GenBank/DDBJ databases">
        <title>Genetic blueprint of the zoonotic pathogen Toxocara canis.</title>
        <authorList>
            <person name="Zhu X.-Q."/>
            <person name="Korhonen P.K."/>
            <person name="Cai H."/>
            <person name="Young N.D."/>
            <person name="Nejsum P."/>
            <person name="von Samson-Himmelstjerna G."/>
            <person name="Boag P.R."/>
            <person name="Tan P."/>
            <person name="Li Q."/>
            <person name="Min J."/>
            <person name="Yang Y."/>
            <person name="Wang X."/>
            <person name="Fang X."/>
            <person name="Hall R.S."/>
            <person name="Hofmann A."/>
            <person name="Sternberg P.W."/>
            <person name="Jex A.R."/>
            <person name="Gasser R.B."/>
        </authorList>
    </citation>
    <scope>NUCLEOTIDE SEQUENCE [LARGE SCALE GENOMIC DNA]</scope>
    <source>
        <strain evidence="1">PN_DK_2014</strain>
    </source>
</reference>
<organism evidence="1 2">
    <name type="scientific">Toxocara canis</name>
    <name type="common">Canine roundworm</name>
    <dbReference type="NCBI Taxonomy" id="6265"/>
    <lineage>
        <taxon>Eukaryota</taxon>
        <taxon>Metazoa</taxon>
        <taxon>Ecdysozoa</taxon>
        <taxon>Nematoda</taxon>
        <taxon>Chromadorea</taxon>
        <taxon>Rhabditida</taxon>
        <taxon>Spirurina</taxon>
        <taxon>Ascaridomorpha</taxon>
        <taxon>Ascaridoidea</taxon>
        <taxon>Toxocaridae</taxon>
        <taxon>Toxocara</taxon>
    </lineage>
</organism>
<keyword evidence="2" id="KW-1185">Reference proteome</keyword>
<comment type="caution">
    <text evidence="1">The sequence shown here is derived from an EMBL/GenBank/DDBJ whole genome shotgun (WGS) entry which is preliminary data.</text>
</comment>